<feature type="domain" description="F-box/LRR-repeat protein 15/At3g58940/PEG3-like LRR" evidence="4">
    <location>
        <begin position="150"/>
        <end position="320"/>
    </location>
</feature>
<evidence type="ECO:0000259" key="2">
    <source>
        <dbReference type="Pfam" id="PF00646"/>
    </source>
</evidence>
<reference evidence="5 6" key="1">
    <citation type="journal article" date="2019" name="Sci. Rep.">
        <title>A high-quality genome of Eragrostis curvula grass provides insights into Poaceae evolution and supports new strategies to enhance forage quality.</title>
        <authorList>
            <person name="Carballo J."/>
            <person name="Santos B.A.C.M."/>
            <person name="Zappacosta D."/>
            <person name="Garbus I."/>
            <person name="Selva J.P."/>
            <person name="Gallo C.A."/>
            <person name="Diaz A."/>
            <person name="Albertini E."/>
            <person name="Caccamo M."/>
            <person name="Echenique V."/>
        </authorList>
    </citation>
    <scope>NUCLEOTIDE SEQUENCE [LARGE SCALE GENOMIC DNA]</scope>
    <source>
        <strain evidence="6">cv. Victoria</strain>
        <tissue evidence="5">Leaf</tissue>
    </source>
</reference>
<feature type="region of interest" description="Disordered" evidence="1">
    <location>
        <begin position="1"/>
        <end position="65"/>
    </location>
</feature>
<evidence type="ECO:0000313" key="5">
    <source>
        <dbReference type="EMBL" id="TVU11801.1"/>
    </source>
</evidence>
<evidence type="ECO:0000256" key="1">
    <source>
        <dbReference type="SAM" id="MobiDB-lite"/>
    </source>
</evidence>
<dbReference type="InterPro" id="IPR032675">
    <property type="entry name" value="LRR_dom_sf"/>
</dbReference>
<feature type="domain" description="FBD" evidence="3">
    <location>
        <begin position="638"/>
        <end position="678"/>
    </location>
</feature>
<dbReference type="EMBL" id="RWGY01000039">
    <property type="protein sequence ID" value="TVU11801.1"/>
    <property type="molecule type" value="Genomic_DNA"/>
</dbReference>
<evidence type="ECO:0000259" key="3">
    <source>
        <dbReference type="Pfam" id="PF08387"/>
    </source>
</evidence>
<dbReference type="Gene3D" id="3.80.10.10">
    <property type="entry name" value="Ribonuclease Inhibitor"/>
    <property type="match status" value="2"/>
</dbReference>
<dbReference type="InterPro" id="IPR006566">
    <property type="entry name" value="FBD"/>
</dbReference>
<dbReference type="Gramene" id="TVU11801">
    <property type="protein sequence ID" value="TVU11801"/>
    <property type="gene ID" value="EJB05_45405"/>
</dbReference>
<dbReference type="PANTHER" id="PTHR32141:SF179">
    <property type="entry name" value="F-BOX DOMAIN-CONTAINING PROTEIN"/>
    <property type="match status" value="1"/>
</dbReference>
<feature type="domain" description="FBD" evidence="3">
    <location>
        <begin position="331"/>
        <end position="374"/>
    </location>
</feature>
<dbReference type="Pfam" id="PF00646">
    <property type="entry name" value="F-box"/>
    <property type="match status" value="1"/>
</dbReference>
<protein>
    <recommendedName>
        <fullName evidence="7">F-box domain-containing protein</fullName>
    </recommendedName>
</protein>
<dbReference type="Pfam" id="PF08387">
    <property type="entry name" value="FBD"/>
    <property type="match status" value="2"/>
</dbReference>
<dbReference type="SUPFAM" id="SSF81383">
    <property type="entry name" value="F-box domain"/>
    <property type="match status" value="1"/>
</dbReference>
<organism evidence="5 6">
    <name type="scientific">Eragrostis curvula</name>
    <name type="common">weeping love grass</name>
    <dbReference type="NCBI Taxonomy" id="38414"/>
    <lineage>
        <taxon>Eukaryota</taxon>
        <taxon>Viridiplantae</taxon>
        <taxon>Streptophyta</taxon>
        <taxon>Embryophyta</taxon>
        <taxon>Tracheophyta</taxon>
        <taxon>Spermatophyta</taxon>
        <taxon>Magnoliopsida</taxon>
        <taxon>Liliopsida</taxon>
        <taxon>Poales</taxon>
        <taxon>Poaceae</taxon>
        <taxon>PACMAD clade</taxon>
        <taxon>Chloridoideae</taxon>
        <taxon>Eragrostideae</taxon>
        <taxon>Eragrostidinae</taxon>
        <taxon>Eragrostis</taxon>
    </lineage>
</organism>
<proteinExistence type="predicted"/>
<dbReference type="SUPFAM" id="SSF52047">
    <property type="entry name" value="RNI-like"/>
    <property type="match status" value="1"/>
</dbReference>
<comment type="caution">
    <text evidence="5">The sequence shown here is derived from an EMBL/GenBank/DDBJ whole genome shotgun (WGS) entry which is preliminary data.</text>
</comment>
<feature type="domain" description="F-box/LRR-repeat protein 15/At3g58940/PEG3-like LRR" evidence="4">
    <location>
        <begin position="726"/>
        <end position="937"/>
    </location>
</feature>
<dbReference type="AlphaFoldDB" id="A0A5J9TMA4"/>
<dbReference type="Proteomes" id="UP000324897">
    <property type="component" value="Chromosome 3"/>
</dbReference>
<feature type="domain" description="F-box" evidence="2">
    <location>
        <begin position="63"/>
        <end position="103"/>
    </location>
</feature>
<evidence type="ECO:0000259" key="4">
    <source>
        <dbReference type="Pfam" id="PF24758"/>
    </source>
</evidence>
<dbReference type="CDD" id="cd22160">
    <property type="entry name" value="F-box_AtFBL13-like"/>
    <property type="match status" value="1"/>
</dbReference>
<accession>A0A5J9TMA4</accession>
<dbReference type="InterPro" id="IPR055411">
    <property type="entry name" value="LRR_FXL15/At3g58940/PEG3-like"/>
</dbReference>
<dbReference type="InterPro" id="IPR055302">
    <property type="entry name" value="F-box_dom-containing"/>
</dbReference>
<feature type="compositionally biased region" description="Low complexity" evidence="1">
    <location>
        <begin position="1"/>
        <end position="15"/>
    </location>
</feature>
<name>A0A5J9TMA4_9POAL</name>
<dbReference type="Pfam" id="PF24758">
    <property type="entry name" value="LRR_At5g56370"/>
    <property type="match status" value="3"/>
</dbReference>
<dbReference type="OrthoDB" id="594804at2759"/>
<dbReference type="InterPro" id="IPR053781">
    <property type="entry name" value="F-box_AtFBL13-like"/>
</dbReference>
<dbReference type="InterPro" id="IPR036047">
    <property type="entry name" value="F-box-like_dom_sf"/>
</dbReference>
<feature type="domain" description="F-box/LRR-repeat protein 15/At3g58940/PEG3-like LRR" evidence="4">
    <location>
        <begin position="423"/>
        <end position="621"/>
    </location>
</feature>
<gene>
    <name evidence="5" type="ORF">EJB05_45405</name>
</gene>
<sequence length="958" mass="107058">MEMEMEAAPAPAPAAKKSRPAGEAPEEQDKDATGSQSPHELQSRSHPRPKTCESEGTGGVDRISGLPDEILGEIISLLPTKDGARAQSLASRWRHLWLSAPLNIDHSDLPSNGDVQAGIISRILAAHRGPSRRLSVSMSHLIRRPETFIGWLQSPALHNLQELEFHQFFWCHHTSLPASAFWFSATLRVATISSCRLPDDVVKKLHFPQLKHLGLEFVKISDGALHSLIAGCHVLEHLLLIGDCFKGLRINSPSIISIGMGSGELIIEDAPSLLRLILLNPCCKLEVISAPKLETLGSLSDQGFDHKFVFGTLVIQSEVSKNRNFWRRKHRNLIRCLDMRLKTIVLKNYRGTKSQLSFASFFVLNAKLLELMIFEGEVYKDDQISIAKQHRLLQLEKRASIGARFSFTAGRGCRNNNLTHIKHELDFLLLSVKTSPPLPASAFPFSATLRVATIKECHLPDDVVETLYFPQLKQLKLGSVKISDGALHSLIAGGCPVLECLLLDGGYCIRINSPNITSIGMGSGELIIEDAPSLVRLILLDPDVRLNVISAPRLETLGCYSDGDHNTNMVFGTLAIQKLCAVTLMTGVPSIKVLAIHMHDLSLDTVINLMRCFPCLEKLYVKSDISRNRNSWRRKHHNLIRSLDIRLKTFVLKHYRGTQSQVNFASFFVLNAKLLELMRFEGEIQDDDHISITKQQMLLQLEKRASVGMRVSFTARCRYVHKLSHIKNVRDLSTTNPFEWSVFHMYVWLPASAFRFSATLRVATFSQCEILDQPVETLLFPQLRQLAFDSVRISDVSLHSMIAQCPVLECLLLDGRISFKCLRINSPTLISIGMSYGELVIEDAPLLERLLQLLEPHNWIHISVISAPKLETLGCFAGNGASPKLVFGTTVIRDLRVASITTVVCSIKILAIGIYNLSIDLVINLLRCFPCMEKLYIQVTIFSLSFVLSNCSDFSTYR</sequence>
<keyword evidence="6" id="KW-1185">Reference proteome</keyword>
<dbReference type="InterPro" id="IPR001810">
    <property type="entry name" value="F-box_dom"/>
</dbReference>
<evidence type="ECO:0000313" key="6">
    <source>
        <dbReference type="Proteomes" id="UP000324897"/>
    </source>
</evidence>
<dbReference type="PANTHER" id="PTHR32141">
    <property type="match status" value="1"/>
</dbReference>
<evidence type="ECO:0008006" key="7">
    <source>
        <dbReference type="Google" id="ProtNLM"/>
    </source>
</evidence>